<accession>A0A6C0ERM9</accession>
<proteinExistence type="predicted"/>
<name>A0A6C0ERM9_9ZZZZ</name>
<organism evidence="1">
    <name type="scientific">viral metagenome</name>
    <dbReference type="NCBI Taxonomy" id="1070528"/>
    <lineage>
        <taxon>unclassified sequences</taxon>
        <taxon>metagenomes</taxon>
        <taxon>organismal metagenomes</taxon>
    </lineage>
</organism>
<dbReference type="EMBL" id="MN738924">
    <property type="protein sequence ID" value="QHT31687.1"/>
    <property type="molecule type" value="Genomic_DNA"/>
</dbReference>
<evidence type="ECO:0000313" key="1">
    <source>
        <dbReference type="EMBL" id="QHT31687.1"/>
    </source>
</evidence>
<reference evidence="1" key="1">
    <citation type="journal article" date="2020" name="Nature">
        <title>Giant virus diversity and host interactions through global metagenomics.</title>
        <authorList>
            <person name="Schulz F."/>
            <person name="Roux S."/>
            <person name="Paez-Espino D."/>
            <person name="Jungbluth S."/>
            <person name="Walsh D.A."/>
            <person name="Denef V.J."/>
            <person name="McMahon K.D."/>
            <person name="Konstantinidis K.T."/>
            <person name="Eloe-Fadrosh E.A."/>
            <person name="Kyrpides N.C."/>
            <person name="Woyke T."/>
        </authorList>
    </citation>
    <scope>NUCLEOTIDE SEQUENCE</scope>
    <source>
        <strain evidence="1">GVMAG-M-3300009155-48</strain>
    </source>
</reference>
<dbReference type="AlphaFoldDB" id="A0A6C0ERM9"/>
<protein>
    <submittedName>
        <fullName evidence="1">Uncharacterized protein</fullName>
    </submittedName>
</protein>
<sequence length="85" mass="10254">MDECSELLENIQNSLHYCCSNTQKYKFSNPNNQFVYPFQCENILNYEKKLKITKIELKCLHPIINTEQEYFVIYHCNSREIIINQ</sequence>